<evidence type="ECO:0000313" key="2">
    <source>
        <dbReference type="EMBL" id="KAE8387204.1"/>
    </source>
</evidence>
<name>A0A5N7BZD4_PETAA</name>
<feature type="region of interest" description="Disordered" evidence="1">
    <location>
        <begin position="408"/>
        <end position="446"/>
    </location>
</feature>
<feature type="compositionally biased region" description="Polar residues" evidence="1">
    <location>
        <begin position="535"/>
        <end position="546"/>
    </location>
</feature>
<accession>A0A5N7BZD4</accession>
<dbReference type="AlphaFoldDB" id="A0A5N7BZD4"/>
<reference evidence="2" key="1">
    <citation type="submission" date="2019-04" db="EMBL/GenBank/DDBJ databases">
        <title>Friends and foes A comparative genomics studyof 23 Aspergillus species from section Flavi.</title>
        <authorList>
            <consortium name="DOE Joint Genome Institute"/>
            <person name="Kjaerbolling I."/>
            <person name="Vesth T."/>
            <person name="Frisvad J.C."/>
            <person name="Nybo J.L."/>
            <person name="Theobald S."/>
            <person name="Kildgaard S."/>
            <person name="Isbrandt T."/>
            <person name="Kuo A."/>
            <person name="Sato A."/>
            <person name="Lyhne E.K."/>
            <person name="Kogle M.E."/>
            <person name="Wiebenga A."/>
            <person name="Kun R.S."/>
            <person name="Lubbers R.J."/>
            <person name="Makela M.R."/>
            <person name="Barry K."/>
            <person name="Chovatia M."/>
            <person name="Clum A."/>
            <person name="Daum C."/>
            <person name="Haridas S."/>
            <person name="He G."/>
            <person name="LaButti K."/>
            <person name="Lipzen A."/>
            <person name="Mondo S."/>
            <person name="Riley R."/>
            <person name="Salamov A."/>
            <person name="Simmons B.A."/>
            <person name="Magnuson J.K."/>
            <person name="Henrissat B."/>
            <person name="Mortensen U.H."/>
            <person name="Larsen T.O."/>
            <person name="Devries R.P."/>
            <person name="Grigoriev I.V."/>
            <person name="Machida M."/>
            <person name="Baker S.E."/>
            <person name="Andersen M.R."/>
        </authorList>
    </citation>
    <scope>NUCLEOTIDE SEQUENCE [LARGE SCALE GENOMIC DNA]</scope>
    <source>
        <strain evidence="2">IBT 14317</strain>
    </source>
</reference>
<gene>
    <name evidence="2" type="ORF">BDV23DRAFT_186573</name>
</gene>
<dbReference type="OrthoDB" id="5417628at2759"/>
<feature type="compositionally biased region" description="Basic and acidic residues" evidence="1">
    <location>
        <begin position="462"/>
        <end position="490"/>
    </location>
</feature>
<proteinExistence type="predicted"/>
<sequence>MRYESWDVLLFPENSKVPIQEFKTQCFVIKDRVSHYLHTPALINPASYCLPQGNMGLLPVLTTFIPSISSNTPFRVSVHSWERPRPSRFMESLLQPDDALLFEVRVFIDGLFVSGSVFGQRTSWPHVIDLSSHIDKSGNQDSLRFPPFHQEILEQQHWDAGELYGRIRVVISEGFARPHRNPPFERVKEVIAFAFQHAPLQVLEYSSIAWPNASMWSREPRLFKYNSRGELNDLKEPEDSHAHSPTRHGLRQPVATSSQINNPAAHGSWMYRNYQRPIPQMHGNLREPRWPQQEQILPDPFIDPYVLDPSARHRGARPSWEDVSMPDYVSTSTSSRAISNMTGISYEHSKHPSVISPIDEESYNQFIEALSPPKPLSCGTQAPTNTPSVTLPMARKLSVAAEVRSASYTKAGDQESALKGSSHPVTRNVSESSAKSNLSAEPVAETAVASKLPVTPNVQIKGRKEGMISDQKENETTAETTPRRECDKVHHTPTRTTVRTNGNLETPTGSRRRRSMSSARRESFSLTKGEPITLSPAQDLSETENLIRQAGLEELLGPRSHRAGSVVEMTETD</sequence>
<protein>
    <submittedName>
        <fullName evidence="2">Uncharacterized protein</fullName>
    </submittedName>
</protein>
<dbReference type="EMBL" id="ML735297">
    <property type="protein sequence ID" value="KAE8387204.1"/>
    <property type="molecule type" value="Genomic_DNA"/>
</dbReference>
<feature type="compositionally biased region" description="Basic and acidic residues" evidence="1">
    <location>
        <begin position="233"/>
        <end position="242"/>
    </location>
</feature>
<evidence type="ECO:0000256" key="1">
    <source>
        <dbReference type="SAM" id="MobiDB-lite"/>
    </source>
</evidence>
<organism evidence="2">
    <name type="scientific">Petromyces alliaceus</name>
    <name type="common">Aspergillus alliaceus</name>
    <dbReference type="NCBI Taxonomy" id="209559"/>
    <lineage>
        <taxon>Eukaryota</taxon>
        <taxon>Fungi</taxon>
        <taxon>Dikarya</taxon>
        <taxon>Ascomycota</taxon>
        <taxon>Pezizomycotina</taxon>
        <taxon>Eurotiomycetes</taxon>
        <taxon>Eurotiomycetidae</taxon>
        <taxon>Eurotiales</taxon>
        <taxon>Aspergillaceae</taxon>
        <taxon>Aspergillus</taxon>
        <taxon>Aspergillus subgen. Circumdati</taxon>
    </lineage>
</organism>
<feature type="region of interest" description="Disordered" evidence="1">
    <location>
        <begin position="458"/>
        <end position="573"/>
    </location>
</feature>
<feature type="compositionally biased region" description="Polar residues" evidence="1">
    <location>
        <begin position="423"/>
        <end position="439"/>
    </location>
</feature>
<dbReference type="Proteomes" id="UP000326877">
    <property type="component" value="Unassembled WGS sequence"/>
</dbReference>
<feature type="region of interest" description="Disordered" evidence="1">
    <location>
        <begin position="233"/>
        <end position="266"/>
    </location>
</feature>